<evidence type="ECO:0000256" key="4">
    <source>
        <dbReference type="RuleBase" id="RU361235"/>
    </source>
</evidence>
<feature type="non-terminal residue" evidence="6">
    <location>
        <position position="520"/>
    </location>
</feature>
<evidence type="ECO:0000256" key="2">
    <source>
        <dbReference type="ARBA" id="ARBA00022487"/>
    </source>
</evidence>
<keyword evidence="7" id="KW-1185">Reference proteome</keyword>
<sequence>RSAPNSPVISTRDGNVQGKRLVDEPGFKADAYLGIPYAQPPSGDLRFRKPVSPVKWAGTRECFEHPKKCVQIPFGMLALIDKDWPSSEDCLYLNIFCPGDYTLQDRKYPVMMFIHGGGFAAGSAMAYGDQGICEGLVRQGVIVVVVQYRLGVLGFFSTGDEACPGNFGLWDQIEALKWIQENIGQFGGDKDNVTIFGQSSGGASVDLLSLSPHAKGLIHRVIPMSGSALTPWSHRTSTADYCKSYAETKLGIKAETSEQFIAQLRNVSADLLVFEPIKEISQRETTRGFCPVIDGDLFPLPIEELRKTAPLLPVMGGLMALECGLFLPDMNITEEQIKNTIEAMLPESAVSESSESLVEMYKEVARKRQPKQALWRARVELAGDRMYNIATMDMLRKTSQRGATTYFYVFEYYNRLIFGPLAEVAPSSEASHCAELAYVFNTGVAVPFPFCDHDKKIADMMMRAFANFAKRGNPNDEGDTTWLPCDSEHLGRHMVLDLKPRMEEQFNEGRCERWLELQKK</sequence>
<keyword evidence="2" id="KW-0719">Serine esterase</keyword>
<dbReference type="PANTHER" id="PTHR44590:SF3">
    <property type="entry name" value="CARBOXYLESTERASE TYPE B DOMAIN-CONTAINING PROTEIN"/>
    <property type="match status" value="1"/>
</dbReference>
<dbReference type="SUPFAM" id="SSF53474">
    <property type="entry name" value="alpha/beta-Hydrolases"/>
    <property type="match status" value="1"/>
</dbReference>
<dbReference type="EMBL" id="BTRK01000006">
    <property type="protein sequence ID" value="GMR61144.1"/>
    <property type="molecule type" value="Genomic_DNA"/>
</dbReference>
<comment type="caution">
    <text evidence="6">The sequence shown here is derived from an EMBL/GenBank/DDBJ whole genome shotgun (WGS) entry which is preliminary data.</text>
</comment>
<evidence type="ECO:0000256" key="3">
    <source>
        <dbReference type="ARBA" id="ARBA00022801"/>
    </source>
</evidence>
<name>A0AAN5DDK6_9BILA</name>
<dbReference type="GO" id="GO:0052689">
    <property type="term" value="F:carboxylic ester hydrolase activity"/>
    <property type="evidence" value="ECO:0007669"/>
    <property type="project" value="UniProtKB-KW"/>
</dbReference>
<dbReference type="EC" id="3.1.1.-" evidence="4"/>
<proteinExistence type="inferred from homology"/>
<organism evidence="6 7">
    <name type="scientific">Pristionchus mayeri</name>
    <dbReference type="NCBI Taxonomy" id="1317129"/>
    <lineage>
        <taxon>Eukaryota</taxon>
        <taxon>Metazoa</taxon>
        <taxon>Ecdysozoa</taxon>
        <taxon>Nematoda</taxon>
        <taxon>Chromadorea</taxon>
        <taxon>Rhabditida</taxon>
        <taxon>Rhabditina</taxon>
        <taxon>Diplogasteromorpha</taxon>
        <taxon>Diplogasteroidea</taxon>
        <taxon>Neodiplogasteridae</taxon>
        <taxon>Pristionchus</taxon>
    </lineage>
</organism>
<feature type="domain" description="Carboxylesterase type B" evidence="5">
    <location>
        <begin position="6"/>
        <end position="514"/>
    </location>
</feature>
<dbReference type="Pfam" id="PF00135">
    <property type="entry name" value="COesterase"/>
    <property type="match status" value="1"/>
</dbReference>
<feature type="non-terminal residue" evidence="6">
    <location>
        <position position="1"/>
    </location>
</feature>
<dbReference type="PROSITE" id="PS00941">
    <property type="entry name" value="CARBOXYLESTERASE_B_2"/>
    <property type="match status" value="1"/>
</dbReference>
<comment type="similarity">
    <text evidence="1 4">Belongs to the type-B carboxylesterase/lipase family.</text>
</comment>
<gene>
    <name evidence="6" type="ORF">PMAYCL1PPCAC_31339</name>
</gene>
<evidence type="ECO:0000313" key="6">
    <source>
        <dbReference type="EMBL" id="GMR61144.1"/>
    </source>
</evidence>
<evidence type="ECO:0000313" key="7">
    <source>
        <dbReference type="Proteomes" id="UP001328107"/>
    </source>
</evidence>
<dbReference type="InterPro" id="IPR019819">
    <property type="entry name" value="Carboxylesterase_B_CS"/>
</dbReference>
<dbReference type="PANTHER" id="PTHR44590">
    <property type="entry name" value="CARBOXYLIC ESTER HYDROLASE-RELATED"/>
    <property type="match status" value="1"/>
</dbReference>
<reference evidence="7" key="1">
    <citation type="submission" date="2022-10" db="EMBL/GenBank/DDBJ databases">
        <title>Genome assembly of Pristionchus species.</title>
        <authorList>
            <person name="Yoshida K."/>
            <person name="Sommer R.J."/>
        </authorList>
    </citation>
    <scope>NUCLEOTIDE SEQUENCE [LARGE SCALE GENOMIC DNA]</scope>
    <source>
        <strain evidence="7">RS5460</strain>
    </source>
</reference>
<evidence type="ECO:0000259" key="5">
    <source>
        <dbReference type="Pfam" id="PF00135"/>
    </source>
</evidence>
<evidence type="ECO:0000256" key="1">
    <source>
        <dbReference type="ARBA" id="ARBA00005964"/>
    </source>
</evidence>
<accession>A0AAN5DDK6</accession>
<dbReference type="PROSITE" id="PS00122">
    <property type="entry name" value="CARBOXYLESTERASE_B_1"/>
    <property type="match status" value="1"/>
</dbReference>
<keyword evidence="3 4" id="KW-0378">Hydrolase</keyword>
<dbReference type="Proteomes" id="UP001328107">
    <property type="component" value="Unassembled WGS sequence"/>
</dbReference>
<dbReference type="Gene3D" id="3.40.50.1820">
    <property type="entry name" value="alpha/beta hydrolase"/>
    <property type="match status" value="1"/>
</dbReference>
<dbReference type="AlphaFoldDB" id="A0AAN5DDK6"/>
<dbReference type="InterPro" id="IPR029058">
    <property type="entry name" value="AB_hydrolase_fold"/>
</dbReference>
<protein>
    <recommendedName>
        <fullName evidence="4">Carboxylic ester hydrolase</fullName>
        <ecNumber evidence="4">3.1.1.-</ecNumber>
    </recommendedName>
</protein>
<dbReference type="InterPro" id="IPR002018">
    <property type="entry name" value="CarbesteraseB"/>
</dbReference>
<dbReference type="InterPro" id="IPR019826">
    <property type="entry name" value="Carboxylesterase_B_AS"/>
</dbReference>